<dbReference type="Gene3D" id="1.10.150.60">
    <property type="entry name" value="ARID DNA-binding domain"/>
    <property type="match status" value="1"/>
</dbReference>
<evidence type="ECO:0000259" key="2">
    <source>
        <dbReference type="PROSITE" id="PS51011"/>
    </source>
</evidence>
<dbReference type="SUPFAM" id="SSF46774">
    <property type="entry name" value="ARID-like"/>
    <property type="match status" value="1"/>
</dbReference>
<dbReference type="EMBL" id="PKPP01002857">
    <property type="protein sequence ID" value="PWA72700.1"/>
    <property type="molecule type" value="Genomic_DNA"/>
</dbReference>
<feature type="region of interest" description="Disordered" evidence="1">
    <location>
        <begin position="141"/>
        <end position="160"/>
    </location>
</feature>
<protein>
    <submittedName>
        <fullName evidence="3">ARID DNA-binding domain, Zinc finger, CCHC-type</fullName>
    </submittedName>
</protein>
<reference evidence="3 4" key="1">
    <citation type="journal article" date="2018" name="Mol. Plant">
        <title>The genome of Artemisia annua provides insight into the evolution of Asteraceae family and artemisinin biosynthesis.</title>
        <authorList>
            <person name="Shen Q."/>
            <person name="Zhang L."/>
            <person name="Liao Z."/>
            <person name="Wang S."/>
            <person name="Yan T."/>
            <person name="Shi P."/>
            <person name="Liu M."/>
            <person name="Fu X."/>
            <person name="Pan Q."/>
            <person name="Wang Y."/>
            <person name="Lv Z."/>
            <person name="Lu X."/>
            <person name="Zhang F."/>
            <person name="Jiang W."/>
            <person name="Ma Y."/>
            <person name="Chen M."/>
            <person name="Hao X."/>
            <person name="Li L."/>
            <person name="Tang Y."/>
            <person name="Lv G."/>
            <person name="Zhou Y."/>
            <person name="Sun X."/>
            <person name="Brodelius P.E."/>
            <person name="Rose J.K.C."/>
            <person name="Tang K."/>
        </authorList>
    </citation>
    <scope>NUCLEOTIDE SEQUENCE [LARGE SCALE GENOMIC DNA]</scope>
    <source>
        <strain evidence="4">cv. Huhao1</strain>
        <tissue evidence="3">Leaf</tissue>
    </source>
</reference>
<gene>
    <name evidence="3" type="ORF">CTI12_AA268010</name>
</gene>
<feature type="domain" description="ARID" evidence="2">
    <location>
        <begin position="15"/>
        <end position="117"/>
    </location>
</feature>
<dbReference type="Proteomes" id="UP000245207">
    <property type="component" value="Unassembled WGS sequence"/>
</dbReference>
<proteinExistence type="predicted"/>
<sequence>MDLLHITTQVEVHKIKFKAEFERTVSWFLKDFLNFSIYMPIPPLDHFGRKVDLFDLYTIVETFGGIETVNKYDLWASVALKMGYGYGLPKLDLEDEIVKTLKAIYGKYLQMLNWYHLKHKGREIQVNSNEDISELTMNQVKEQSDILPPKKRSRTSSNSS</sequence>
<dbReference type="PANTHER" id="PTHR46410">
    <property type="entry name" value="AT-RICH INTERACTIVE DOMAIN-CONTAINING PROTEIN 2"/>
    <property type="match status" value="1"/>
</dbReference>
<keyword evidence="3" id="KW-0238">DNA-binding</keyword>
<dbReference type="PROSITE" id="PS51011">
    <property type="entry name" value="ARID"/>
    <property type="match status" value="1"/>
</dbReference>
<dbReference type="AlphaFoldDB" id="A0A2U1NGW7"/>
<accession>A0A2U1NGW7</accession>
<dbReference type="Pfam" id="PF01388">
    <property type="entry name" value="ARID"/>
    <property type="match status" value="1"/>
</dbReference>
<dbReference type="OrthoDB" id="1938591at2759"/>
<dbReference type="InterPro" id="IPR001606">
    <property type="entry name" value="ARID_dom"/>
</dbReference>
<dbReference type="InterPro" id="IPR036431">
    <property type="entry name" value="ARID_dom_sf"/>
</dbReference>
<organism evidence="3 4">
    <name type="scientific">Artemisia annua</name>
    <name type="common">Sweet wormwood</name>
    <dbReference type="NCBI Taxonomy" id="35608"/>
    <lineage>
        <taxon>Eukaryota</taxon>
        <taxon>Viridiplantae</taxon>
        <taxon>Streptophyta</taxon>
        <taxon>Embryophyta</taxon>
        <taxon>Tracheophyta</taxon>
        <taxon>Spermatophyta</taxon>
        <taxon>Magnoliopsida</taxon>
        <taxon>eudicotyledons</taxon>
        <taxon>Gunneridae</taxon>
        <taxon>Pentapetalae</taxon>
        <taxon>asterids</taxon>
        <taxon>campanulids</taxon>
        <taxon>Asterales</taxon>
        <taxon>Asteraceae</taxon>
        <taxon>Asteroideae</taxon>
        <taxon>Anthemideae</taxon>
        <taxon>Artemisiinae</taxon>
        <taxon>Artemisia</taxon>
    </lineage>
</organism>
<comment type="caution">
    <text evidence="3">The sequence shown here is derived from an EMBL/GenBank/DDBJ whole genome shotgun (WGS) entry which is preliminary data.</text>
</comment>
<dbReference type="CDD" id="cd16100">
    <property type="entry name" value="ARID"/>
    <property type="match status" value="1"/>
</dbReference>
<evidence type="ECO:0000313" key="3">
    <source>
        <dbReference type="EMBL" id="PWA72700.1"/>
    </source>
</evidence>
<dbReference type="PANTHER" id="PTHR46410:SF26">
    <property type="entry name" value="BULB-TYPE LECTIN DOMAIN-CONTAINING PROTEIN-RELATED"/>
    <property type="match status" value="1"/>
</dbReference>
<dbReference type="SMART" id="SM00501">
    <property type="entry name" value="BRIGHT"/>
    <property type="match status" value="1"/>
</dbReference>
<dbReference type="SMART" id="SM01014">
    <property type="entry name" value="ARID"/>
    <property type="match status" value="1"/>
</dbReference>
<keyword evidence="4" id="KW-1185">Reference proteome</keyword>
<name>A0A2U1NGW7_ARTAN</name>
<dbReference type="GO" id="GO:0003677">
    <property type="term" value="F:DNA binding"/>
    <property type="evidence" value="ECO:0007669"/>
    <property type="project" value="UniProtKB-KW"/>
</dbReference>
<evidence type="ECO:0000313" key="4">
    <source>
        <dbReference type="Proteomes" id="UP000245207"/>
    </source>
</evidence>
<evidence type="ECO:0000256" key="1">
    <source>
        <dbReference type="SAM" id="MobiDB-lite"/>
    </source>
</evidence>